<dbReference type="EMBL" id="AF370387">
    <property type="protein sequence ID" value="AAQ15223.1"/>
    <property type="molecule type" value="mRNA"/>
</dbReference>
<organism evidence="1">
    <name type="scientific">Homo sapiens</name>
    <name type="common">Human</name>
    <dbReference type="NCBI Taxonomy" id="9606"/>
    <lineage>
        <taxon>Eukaryota</taxon>
        <taxon>Metazoa</taxon>
        <taxon>Chordata</taxon>
        <taxon>Craniata</taxon>
        <taxon>Vertebrata</taxon>
        <taxon>Euteleostomi</taxon>
        <taxon>Mammalia</taxon>
        <taxon>Eutheria</taxon>
        <taxon>Euarchontoglires</taxon>
        <taxon>Primates</taxon>
        <taxon>Haplorrhini</taxon>
        <taxon>Catarrhini</taxon>
        <taxon>Hominidae</taxon>
        <taxon>Homo</taxon>
    </lineage>
</organism>
<sequence>MVGNGHENKYLPKFNLSPAGEDGRVARAQKCKLITHPTLPRRTFPLFPWVNAGAAVAALPTWTVVCVESQLDVCGGASWCLGGDKDEEVFPYCINEYLYD</sequence>
<protein>
    <submittedName>
        <fullName evidence="1">FP852</fullName>
    </submittedName>
</protein>
<dbReference type="AlphaFoldDB" id="Q71RF0"/>
<name>Q71RF0_HUMAN</name>
<accession>Q71RF0</accession>
<evidence type="ECO:0000313" key="1">
    <source>
        <dbReference type="EMBL" id="AAQ15223.1"/>
    </source>
</evidence>
<proteinExistence type="evidence at transcript level"/>
<reference evidence="1" key="1">
    <citation type="submission" date="2001-04" db="EMBL/GenBank/DDBJ databases">
        <title>Novel human cDNA clones with function of inhibiting cancer cell growth.</title>
        <authorList>
            <person name="Huang Y."/>
            <person name="Zhou X.M."/>
            <person name="Zhang P.P."/>
            <person name="Jiang H.Q."/>
            <person name="Qin W.X."/>
            <person name="Zhao X.T."/>
            <person name="Wan D.F."/>
            <person name="Gu J.R."/>
        </authorList>
    </citation>
    <scope>NUCLEOTIDE SEQUENCE</scope>
</reference>